<keyword evidence="2" id="KW-0456">Lyase</keyword>
<sequence>MNGREVDVNILTEIKKLEKNSELSNTQKILLATDGSVTTILDVLNGKIAIKTLAQEFKKADSKIAEFLNIEEGEDINYRVVLMHKDDKPLIHAISFIPLKRLDENFKKDLISADIPIGRILRKYNIESRREIRNVAIEPNNDELKELFNSDANLLTRDYKIIRKNEVLIWIKETFPLDYFKD</sequence>
<dbReference type="SUPFAM" id="SSF64288">
    <property type="entry name" value="Chorismate lyase-like"/>
    <property type="match status" value="1"/>
</dbReference>
<dbReference type="InterPro" id="IPR028978">
    <property type="entry name" value="Chorismate_lyase_/UTRA_dom_sf"/>
</dbReference>
<keyword evidence="3" id="KW-1185">Reference proteome</keyword>
<comment type="caution">
    <text evidence="2">The sequence shown here is derived from an EMBL/GenBank/DDBJ whole genome shotgun (WGS) entry which is preliminary data.</text>
</comment>
<dbReference type="InterPro" id="IPR002800">
    <property type="entry name" value="Rv2949c-like"/>
</dbReference>
<dbReference type="STRING" id="47311.MBCUT_10860"/>
<dbReference type="EC" id="4.1.3.40" evidence="2"/>
<dbReference type="GO" id="GO:0003677">
    <property type="term" value="F:DNA binding"/>
    <property type="evidence" value="ECO:0007669"/>
    <property type="project" value="InterPro"/>
</dbReference>
<dbReference type="Gene3D" id="3.40.1410.10">
    <property type="entry name" value="Chorismate lyase-like"/>
    <property type="match status" value="1"/>
</dbReference>
<dbReference type="Pfam" id="PF01947">
    <property type="entry name" value="Rv2949c-like"/>
    <property type="match status" value="1"/>
</dbReference>
<dbReference type="InterPro" id="IPR011663">
    <property type="entry name" value="UTRA"/>
</dbReference>
<feature type="domain" description="UbiC transcription regulator-associated" evidence="1">
    <location>
        <begin position="43"/>
        <end position="181"/>
    </location>
</feature>
<gene>
    <name evidence="2" type="ORF">MBCUT_10860</name>
</gene>
<dbReference type="OrthoDB" id="145449at2157"/>
<dbReference type="EMBL" id="LWMW01000099">
    <property type="protein sequence ID" value="KZX16109.1"/>
    <property type="molecule type" value="Genomic_DNA"/>
</dbReference>
<name>A0A166DZ86_9EURY</name>
<dbReference type="SMART" id="SM00866">
    <property type="entry name" value="UTRA"/>
    <property type="match status" value="1"/>
</dbReference>
<evidence type="ECO:0000313" key="2">
    <source>
        <dbReference type="EMBL" id="KZX16109.1"/>
    </source>
</evidence>
<dbReference type="Proteomes" id="UP000077275">
    <property type="component" value="Unassembled WGS sequence"/>
</dbReference>
<proteinExistence type="predicted"/>
<evidence type="ECO:0000259" key="1">
    <source>
        <dbReference type="SMART" id="SM00866"/>
    </source>
</evidence>
<organism evidence="2 3">
    <name type="scientific">Methanobrevibacter cuticularis</name>
    <dbReference type="NCBI Taxonomy" id="47311"/>
    <lineage>
        <taxon>Archaea</taxon>
        <taxon>Methanobacteriati</taxon>
        <taxon>Methanobacteriota</taxon>
        <taxon>Methanomada group</taxon>
        <taxon>Methanobacteria</taxon>
        <taxon>Methanobacteriales</taxon>
        <taxon>Methanobacteriaceae</taxon>
        <taxon>Methanobrevibacter</taxon>
    </lineage>
</organism>
<accession>A0A166DZ86</accession>
<dbReference type="GO" id="GO:0006355">
    <property type="term" value="P:regulation of DNA-templated transcription"/>
    <property type="evidence" value="ECO:0007669"/>
    <property type="project" value="InterPro"/>
</dbReference>
<dbReference type="RefSeq" id="WP_067259680.1">
    <property type="nucleotide sequence ID" value="NZ_LWMW01000099.1"/>
</dbReference>
<dbReference type="GO" id="GO:0008813">
    <property type="term" value="F:chorismate lyase activity"/>
    <property type="evidence" value="ECO:0007669"/>
    <property type="project" value="UniProtKB-EC"/>
</dbReference>
<protein>
    <submittedName>
        <fullName evidence="2">Chorismate pyruvate-lyase</fullName>
        <ecNumber evidence="2">4.1.3.40</ecNumber>
    </submittedName>
</protein>
<dbReference type="PATRIC" id="fig|47311.3.peg.1194"/>
<reference evidence="2 3" key="1">
    <citation type="submission" date="2016-04" db="EMBL/GenBank/DDBJ databases">
        <title>Genome sequence of Methanobrevibacter cuticularis DSM 11139.</title>
        <authorList>
            <person name="Poehlein A."/>
            <person name="Seedorf H."/>
            <person name="Daniel R."/>
        </authorList>
    </citation>
    <scope>NUCLEOTIDE SEQUENCE [LARGE SCALE GENOMIC DNA]</scope>
    <source>
        <strain evidence="2 3">DSM 11139</strain>
    </source>
</reference>
<evidence type="ECO:0000313" key="3">
    <source>
        <dbReference type="Proteomes" id="UP000077275"/>
    </source>
</evidence>
<dbReference type="AlphaFoldDB" id="A0A166DZ86"/>
<keyword evidence="2" id="KW-0670">Pyruvate</keyword>